<evidence type="ECO:0000256" key="5">
    <source>
        <dbReference type="ARBA" id="ARBA00050590"/>
    </source>
</evidence>
<keyword evidence="4 11" id="KW-0067">ATP-binding</keyword>
<dbReference type="GO" id="GO:0015420">
    <property type="term" value="F:ABC-type vitamin B12 transporter activity"/>
    <property type="evidence" value="ECO:0007669"/>
    <property type="project" value="UniProtKB-EC"/>
</dbReference>
<keyword evidence="2" id="KW-0813">Transport</keyword>
<organism evidence="11 12">
    <name type="scientific">Methermicoccus shengliensis</name>
    <dbReference type="NCBI Taxonomy" id="660064"/>
    <lineage>
        <taxon>Archaea</taxon>
        <taxon>Methanobacteriati</taxon>
        <taxon>Methanobacteriota</taxon>
        <taxon>Stenosarchaea group</taxon>
        <taxon>Methanomicrobia</taxon>
        <taxon>Methanosarcinales</taxon>
        <taxon>Methermicoccaceae</taxon>
        <taxon>Methermicoccus</taxon>
    </lineage>
</organism>
<dbReference type="PANTHER" id="PTHR42734:SF6">
    <property type="entry name" value="MOLYBDATE IMPORT ATP-BINDING PROTEIN MOLC"/>
    <property type="match status" value="1"/>
</dbReference>
<evidence type="ECO:0000256" key="1">
    <source>
        <dbReference type="ARBA" id="ARBA00005417"/>
    </source>
</evidence>
<gene>
    <name evidence="11" type="ORF">HA299_01815</name>
</gene>
<comment type="similarity">
    <text evidence="1">Belongs to the ABC transporter superfamily.</text>
</comment>
<reference evidence="11" key="1">
    <citation type="journal article" date="2020" name="bioRxiv">
        <title>A rank-normalized archaeal taxonomy based on genome phylogeny resolves widespread incomplete and uneven classifications.</title>
        <authorList>
            <person name="Rinke C."/>
            <person name="Chuvochina M."/>
            <person name="Mussig A.J."/>
            <person name="Chaumeil P.-A."/>
            <person name="Waite D.W."/>
            <person name="Whitman W.B."/>
            <person name="Parks D.H."/>
            <person name="Hugenholtz P."/>
        </authorList>
    </citation>
    <scope>NUCLEOTIDE SEQUENCE</scope>
    <source>
        <strain evidence="11">UBA12518</strain>
    </source>
</reference>
<evidence type="ECO:0000256" key="6">
    <source>
        <dbReference type="ARBA" id="ARBA00058960"/>
    </source>
</evidence>
<dbReference type="PROSITE" id="PS50893">
    <property type="entry name" value="ABC_TRANSPORTER_2"/>
    <property type="match status" value="1"/>
</dbReference>
<evidence type="ECO:0000313" key="12">
    <source>
        <dbReference type="Proteomes" id="UP000600363"/>
    </source>
</evidence>
<accession>A0A832VX15</accession>
<comment type="catalytic activity">
    <reaction evidence="5">
        <text>an R-cob(III)alamin(out) + ATP + H2O = an R-cob(III)alamin(in) + ADP + phosphate + H(+)</text>
        <dbReference type="Rhea" id="RHEA:17873"/>
        <dbReference type="ChEBI" id="CHEBI:15377"/>
        <dbReference type="ChEBI" id="CHEBI:15378"/>
        <dbReference type="ChEBI" id="CHEBI:30616"/>
        <dbReference type="ChEBI" id="CHEBI:43474"/>
        <dbReference type="ChEBI" id="CHEBI:140785"/>
        <dbReference type="ChEBI" id="CHEBI:456216"/>
        <dbReference type="EC" id="7.6.2.8"/>
    </reaction>
</comment>
<dbReference type="InterPro" id="IPR003439">
    <property type="entry name" value="ABC_transporter-like_ATP-bd"/>
</dbReference>
<dbReference type="PROSITE" id="PS00211">
    <property type="entry name" value="ABC_TRANSPORTER_1"/>
    <property type="match status" value="1"/>
</dbReference>
<evidence type="ECO:0000256" key="4">
    <source>
        <dbReference type="ARBA" id="ARBA00022840"/>
    </source>
</evidence>
<comment type="caution">
    <text evidence="11">The sequence shown here is derived from an EMBL/GenBank/DDBJ whole genome shotgun (WGS) entry which is preliminary data.</text>
</comment>
<dbReference type="InterPro" id="IPR027417">
    <property type="entry name" value="P-loop_NTPase"/>
</dbReference>
<evidence type="ECO:0000256" key="9">
    <source>
        <dbReference type="ARBA" id="ARBA00077139"/>
    </source>
</evidence>
<dbReference type="Pfam" id="PF00005">
    <property type="entry name" value="ABC_tran"/>
    <property type="match status" value="1"/>
</dbReference>
<dbReference type="Gene3D" id="3.40.50.300">
    <property type="entry name" value="P-loop containing nucleotide triphosphate hydrolases"/>
    <property type="match status" value="1"/>
</dbReference>
<evidence type="ECO:0000256" key="8">
    <source>
        <dbReference type="ARBA" id="ARBA00073649"/>
    </source>
</evidence>
<dbReference type="Proteomes" id="UP000600363">
    <property type="component" value="Unassembled WGS sequence"/>
</dbReference>
<dbReference type="RefSeq" id="WP_042685477.1">
    <property type="nucleotide sequence ID" value="NZ_DUIH01000009.1"/>
</dbReference>
<evidence type="ECO:0000313" key="11">
    <source>
        <dbReference type="EMBL" id="HIH69348.1"/>
    </source>
</evidence>
<sequence length="249" mass="27640">MIEVKNVIFSYNSKEVLRNVNLWIERGEVVFLLGPNGSGKTTLLKCIAGILKAKGEVVVDGSNLWKLSRAEIAKIFGYVPQRGEISFLTVFDVILLGRKPYIRWEASEDDYRVAEETIKMFNLANLASRKLNELSGGEIQLVLIARAFAQRPRYILLDEPTNNLDIKNQISVIKILRKAVKETGVSAIITTHELNLAANFADRIVLIKDGGVFASGGIEVLSRENIKAVYGIDVEVVKMNKKVAILPGD</sequence>
<evidence type="ECO:0000259" key="10">
    <source>
        <dbReference type="PROSITE" id="PS50893"/>
    </source>
</evidence>
<feature type="domain" description="ABC transporter" evidence="10">
    <location>
        <begin position="2"/>
        <end position="234"/>
    </location>
</feature>
<proteinExistence type="inferred from homology"/>
<dbReference type="PANTHER" id="PTHR42734">
    <property type="entry name" value="METAL TRANSPORT SYSTEM ATP-BINDING PROTEIN TM_0124-RELATED"/>
    <property type="match status" value="1"/>
</dbReference>
<protein>
    <recommendedName>
        <fullName evidence="8">Cobalamin import ATP-binding protein BtuD</fullName>
        <ecNumber evidence="7">7.6.2.8</ecNumber>
    </recommendedName>
    <alternativeName>
        <fullName evidence="9">Vitamin B12-transporting ATPase</fullName>
    </alternativeName>
</protein>
<dbReference type="CDD" id="cd03214">
    <property type="entry name" value="ABC_Iron-Siderophores_B12_Hemin"/>
    <property type="match status" value="1"/>
</dbReference>
<dbReference type="GO" id="GO:0005524">
    <property type="term" value="F:ATP binding"/>
    <property type="evidence" value="ECO:0007669"/>
    <property type="project" value="UniProtKB-KW"/>
</dbReference>
<dbReference type="AlphaFoldDB" id="A0A832VX15"/>
<keyword evidence="3" id="KW-0547">Nucleotide-binding</keyword>
<dbReference type="EC" id="7.6.2.8" evidence="7"/>
<evidence type="ECO:0000256" key="2">
    <source>
        <dbReference type="ARBA" id="ARBA00022448"/>
    </source>
</evidence>
<name>A0A832VX15_9EURY</name>
<dbReference type="InterPro" id="IPR050153">
    <property type="entry name" value="Metal_Ion_Import_ABC"/>
</dbReference>
<evidence type="ECO:0000256" key="7">
    <source>
        <dbReference type="ARBA" id="ARBA00066387"/>
    </source>
</evidence>
<dbReference type="EMBL" id="DUIH01000009">
    <property type="protein sequence ID" value="HIH69348.1"/>
    <property type="molecule type" value="Genomic_DNA"/>
</dbReference>
<evidence type="ECO:0000256" key="3">
    <source>
        <dbReference type="ARBA" id="ARBA00022741"/>
    </source>
</evidence>
<dbReference type="FunFam" id="3.40.50.300:FF:000134">
    <property type="entry name" value="Iron-enterobactin ABC transporter ATP-binding protein"/>
    <property type="match status" value="1"/>
</dbReference>
<dbReference type="GO" id="GO:0016887">
    <property type="term" value="F:ATP hydrolysis activity"/>
    <property type="evidence" value="ECO:0007669"/>
    <property type="project" value="InterPro"/>
</dbReference>
<comment type="function">
    <text evidence="6">Required for corrinoid utilization. Probably part of the ABC transporter complex BtuCDF involved in cobalamin (vitamin B12) import. Probably responsible for energy coupling to the transport system.</text>
</comment>
<dbReference type="SUPFAM" id="SSF52540">
    <property type="entry name" value="P-loop containing nucleoside triphosphate hydrolases"/>
    <property type="match status" value="1"/>
</dbReference>
<dbReference type="InterPro" id="IPR003593">
    <property type="entry name" value="AAA+_ATPase"/>
</dbReference>
<dbReference type="SMART" id="SM00382">
    <property type="entry name" value="AAA"/>
    <property type="match status" value="1"/>
</dbReference>
<dbReference type="InterPro" id="IPR017871">
    <property type="entry name" value="ABC_transporter-like_CS"/>
</dbReference>